<dbReference type="AlphaFoldDB" id="A0A921MUZ6"/>
<feature type="region of interest" description="Disordered" evidence="1">
    <location>
        <begin position="112"/>
        <end position="133"/>
    </location>
</feature>
<sequence>MNATTVSKRVLGGAAAAAFAVAGFTMLGQPAHAAAPGTTTDVLSIRSGSDTSSAILGQIPAGTTVDLECQTAGEAVQGTYNTEYWAKVSYNGVEGFVSRAYVTVPDASGLGACDGDTAPEDPAPEDPGLSADRQTVLDRGQNWVDRGIPYSMEAYTTGPDGRSYRTDCSGFVSMAYGLDQSYSTVTLPEHFTEINKDDLQPGDIIGNLGAGSAGAAGHVVIFTGWTDSSKTSFTAIEQTGGVGATSSTHTWGSSFWNNNAYRYNGF</sequence>
<proteinExistence type="predicted"/>
<feature type="chain" id="PRO_5036880459" evidence="2">
    <location>
        <begin position="34"/>
        <end position="266"/>
    </location>
</feature>
<dbReference type="PROSITE" id="PS51781">
    <property type="entry name" value="SH3B"/>
    <property type="match status" value="1"/>
</dbReference>
<evidence type="ECO:0000256" key="2">
    <source>
        <dbReference type="SAM" id="SignalP"/>
    </source>
</evidence>
<keyword evidence="2" id="KW-0732">Signal</keyword>
<evidence type="ECO:0000256" key="1">
    <source>
        <dbReference type="SAM" id="MobiDB-lite"/>
    </source>
</evidence>
<dbReference type="EMBL" id="DYUE01000104">
    <property type="protein sequence ID" value="HJG90882.1"/>
    <property type="molecule type" value="Genomic_DNA"/>
</dbReference>
<organism evidence="4 5">
    <name type="scientific">Brachybacterium massiliense</name>
    <dbReference type="NCBI Taxonomy" id="1755098"/>
    <lineage>
        <taxon>Bacteria</taxon>
        <taxon>Bacillati</taxon>
        <taxon>Actinomycetota</taxon>
        <taxon>Actinomycetes</taxon>
        <taxon>Micrococcales</taxon>
        <taxon>Dermabacteraceae</taxon>
        <taxon>Brachybacterium</taxon>
    </lineage>
</organism>
<dbReference type="Gene3D" id="2.30.30.40">
    <property type="entry name" value="SH3 Domains"/>
    <property type="match status" value="1"/>
</dbReference>
<dbReference type="Proteomes" id="UP000742460">
    <property type="component" value="Unassembled WGS sequence"/>
</dbReference>
<dbReference type="Pfam" id="PF08239">
    <property type="entry name" value="SH3_3"/>
    <property type="match status" value="1"/>
</dbReference>
<evidence type="ECO:0000313" key="5">
    <source>
        <dbReference type="Proteomes" id="UP000742460"/>
    </source>
</evidence>
<protein>
    <submittedName>
        <fullName evidence="4">SH3 domain-containing protein</fullName>
    </submittedName>
</protein>
<feature type="signal peptide" evidence="2">
    <location>
        <begin position="1"/>
        <end position="33"/>
    </location>
</feature>
<evidence type="ECO:0000313" key="4">
    <source>
        <dbReference type="EMBL" id="HJG90882.1"/>
    </source>
</evidence>
<dbReference type="InterPro" id="IPR003646">
    <property type="entry name" value="SH3-like_bac-type"/>
</dbReference>
<feature type="domain" description="SH3b" evidence="3">
    <location>
        <begin position="34"/>
        <end position="106"/>
    </location>
</feature>
<name>A0A921MUZ6_9MICO</name>
<dbReference type="Gene3D" id="3.90.1720.10">
    <property type="entry name" value="endopeptidase domain like (from Nostoc punctiforme)"/>
    <property type="match status" value="1"/>
</dbReference>
<accession>A0A921MUZ6</accession>
<gene>
    <name evidence="4" type="ORF">K8V81_04070</name>
</gene>
<dbReference type="SUPFAM" id="SSF54001">
    <property type="entry name" value="Cysteine proteinases"/>
    <property type="match status" value="1"/>
</dbReference>
<dbReference type="InterPro" id="IPR038765">
    <property type="entry name" value="Papain-like_cys_pep_sf"/>
</dbReference>
<comment type="caution">
    <text evidence="4">The sequence shown here is derived from an EMBL/GenBank/DDBJ whole genome shotgun (WGS) entry which is preliminary data.</text>
</comment>
<reference evidence="4" key="1">
    <citation type="journal article" date="2021" name="PeerJ">
        <title>Extensive microbial diversity within the chicken gut microbiome revealed by metagenomics and culture.</title>
        <authorList>
            <person name="Gilroy R."/>
            <person name="Ravi A."/>
            <person name="Getino M."/>
            <person name="Pursley I."/>
            <person name="Horton D.L."/>
            <person name="Alikhan N.F."/>
            <person name="Baker D."/>
            <person name="Gharbi K."/>
            <person name="Hall N."/>
            <person name="Watson M."/>
            <person name="Adriaenssens E.M."/>
            <person name="Foster-Nyarko E."/>
            <person name="Jarju S."/>
            <person name="Secka A."/>
            <person name="Antonio M."/>
            <person name="Oren A."/>
            <person name="Chaudhuri R.R."/>
            <person name="La Ragione R."/>
            <person name="Hildebrand F."/>
            <person name="Pallen M.J."/>
        </authorList>
    </citation>
    <scope>NUCLEOTIDE SEQUENCE</scope>
    <source>
        <strain evidence="4">ChiGjej5B5-22894</strain>
    </source>
</reference>
<evidence type="ECO:0000259" key="3">
    <source>
        <dbReference type="PROSITE" id="PS51781"/>
    </source>
</evidence>
<reference evidence="4" key="2">
    <citation type="submission" date="2021-09" db="EMBL/GenBank/DDBJ databases">
        <authorList>
            <person name="Gilroy R."/>
        </authorList>
    </citation>
    <scope>NUCLEOTIDE SEQUENCE</scope>
    <source>
        <strain evidence="4">ChiGjej5B5-22894</strain>
    </source>
</reference>